<dbReference type="Gene3D" id="3.40.50.2300">
    <property type="match status" value="1"/>
</dbReference>
<keyword evidence="6" id="KW-1185">Reference proteome</keyword>
<dbReference type="RefSeq" id="WP_131450429.1">
    <property type="nucleotide sequence ID" value="NZ_SJZI01000050.1"/>
</dbReference>
<dbReference type="Proteomes" id="UP000295334">
    <property type="component" value="Unassembled WGS sequence"/>
</dbReference>
<dbReference type="OrthoDB" id="9796457at2"/>
<evidence type="ECO:0000256" key="1">
    <source>
        <dbReference type="ARBA" id="ARBA00022553"/>
    </source>
</evidence>
<accession>A0A4R1B3J6</accession>
<keyword evidence="2" id="KW-0902">Two-component regulatory system</keyword>
<evidence type="ECO:0000256" key="2">
    <source>
        <dbReference type="ARBA" id="ARBA00023012"/>
    </source>
</evidence>
<evidence type="ECO:0000313" key="5">
    <source>
        <dbReference type="EMBL" id="TCJ12672.1"/>
    </source>
</evidence>
<proteinExistence type="predicted"/>
<dbReference type="SMART" id="SM00448">
    <property type="entry name" value="REC"/>
    <property type="match status" value="1"/>
</dbReference>
<organism evidence="5 6">
    <name type="scientific">Flaviaesturariibacter flavus</name>
    <dbReference type="NCBI Taxonomy" id="2502780"/>
    <lineage>
        <taxon>Bacteria</taxon>
        <taxon>Pseudomonadati</taxon>
        <taxon>Bacteroidota</taxon>
        <taxon>Chitinophagia</taxon>
        <taxon>Chitinophagales</taxon>
        <taxon>Chitinophagaceae</taxon>
        <taxon>Flaviaestuariibacter</taxon>
    </lineage>
</organism>
<name>A0A4R1B3J6_9BACT</name>
<feature type="modified residue" description="4-aspartylphosphate" evidence="3">
    <location>
        <position position="52"/>
    </location>
</feature>
<dbReference type="InterPro" id="IPR011006">
    <property type="entry name" value="CheY-like_superfamily"/>
</dbReference>
<dbReference type="Pfam" id="PF00072">
    <property type="entry name" value="Response_reg"/>
    <property type="match status" value="1"/>
</dbReference>
<comment type="caution">
    <text evidence="5">The sequence shown here is derived from an EMBL/GenBank/DDBJ whole genome shotgun (WGS) entry which is preliminary data.</text>
</comment>
<dbReference type="PROSITE" id="PS50110">
    <property type="entry name" value="RESPONSE_REGULATORY"/>
    <property type="match status" value="1"/>
</dbReference>
<dbReference type="PANTHER" id="PTHR45339:SF1">
    <property type="entry name" value="HYBRID SIGNAL TRANSDUCTION HISTIDINE KINASE J"/>
    <property type="match status" value="1"/>
</dbReference>
<dbReference type="InterPro" id="IPR001789">
    <property type="entry name" value="Sig_transdc_resp-reg_receiver"/>
</dbReference>
<reference evidence="5 6" key="1">
    <citation type="submission" date="2019-03" db="EMBL/GenBank/DDBJ databases">
        <authorList>
            <person name="Kim M.K.M."/>
        </authorList>
    </citation>
    <scope>NUCLEOTIDE SEQUENCE [LARGE SCALE GENOMIC DNA]</scope>
    <source>
        <strain evidence="5 6">17J68-12</strain>
    </source>
</reference>
<dbReference type="GO" id="GO:0000160">
    <property type="term" value="P:phosphorelay signal transduction system"/>
    <property type="evidence" value="ECO:0007669"/>
    <property type="project" value="UniProtKB-KW"/>
</dbReference>
<evidence type="ECO:0000259" key="4">
    <source>
        <dbReference type="PROSITE" id="PS50110"/>
    </source>
</evidence>
<keyword evidence="1 3" id="KW-0597">Phosphoprotein</keyword>
<protein>
    <submittedName>
        <fullName evidence="5">Response regulator</fullName>
    </submittedName>
</protein>
<gene>
    <name evidence="5" type="ORF">EPD60_15550</name>
</gene>
<evidence type="ECO:0000256" key="3">
    <source>
        <dbReference type="PROSITE-ProRule" id="PRU00169"/>
    </source>
</evidence>
<sequence length="119" mass="13014">MEILIIDDEPRNIFALKAVLQSRGYRVQSAASAPEGIERLRQGGGIGVVLLDMMMPDMDGTEALATIRADERLRGLPVIAVTAKAMTGDREKALEAGADDYISKPVDVDKLVELLKRYE</sequence>
<dbReference type="SUPFAM" id="SSF52172">
    <property type="entry name" value="CheY-like"/>
    <property type="match status" value="1"/>
</dbReference>
<dbReference type="EMBL" id="SJZI01000050">
    <property type="protein sequence ID" value="TCJ12672.1"/>
    <property type="molecule type" value="Genomic_DNA"/>
</dbReference>
<feature type="domain" description="Response regulatory" evidence="4">
    <location>
        <begin position="2"/>
        <end position="119"/>
    </location>
</feature>
<dbReference type="PANTHER" id="PTHR45339">
    <property type="entry name" value="HYBRID SIGNAL TRANSDUCTION HISTIDINE KINASE J"/>
    <property type="match status" value="1"/>
</dbReference>
<evidence type="ECO:0000313" key="6">
    <source>
        <dbReference type="Proteomes" id="UP000295334"/>
    </source>
</evidence>
<dbReference type="AlphaFoldDB" id="A0A4R1B3J6"/>